<evidence type="ECO:0000256" key="4">
    <source>
        <dbReference type="ARBA" id="ARBA00023004"/>
    </source>
</evidence>
<comment type="cofactor">
    <cofactor evidence="5">
        <name>heme</name>
        <dbReference type="ChEBI" id="CHEBI:30413"/>
    </cofactor>
</comment>
<dbReference type="GO" id="GO:0016705">
    <property type="term" value="F:oxidoreductase activity, acting on paired donors, with incorporation or reduction of molecular oxygen"/>
    <property type="evidence" value="ECO:0007669"/>
    <property type="project" value="InterPro"/>
</dbReference>
<dbReference type="PRINTS" id="PR00463">
    <property type="entry name" value="EP450I"/>
</dbReference>
<dbReference type="Proteomes" id="UP000287124">
    <property type="component" value="Unassembled WGS sequence"/>
</dbReference>
<dbReference type="Gene3D" id="1.10.630.10">
    <property type="entry name" value="Cytochrome P450"/>
    <property type="match status" value="1"/>
</dbReference>
<evidence type="ECO:0000313" key="6">
    <source>
        <dbReference type="EMBL" id="RTE72644.1"/>
    </source>
</evidence>
<evidence type="ECO:0000256" key="3">
    <source>
        <dbReference type="ARBA" id="ARBA00023002"/>
    </source>
</evidence>
<keyword evidence="3" id="KW-0560">Oxidoreductase</keyword>
<dbReference type="SUPFAM" id="SSF48264">
    <property type="entry name" value="Cytochrome P450"/>
    <property type="match status" value="1"/>
</dbReference>
<name>A0A430LAB1_9HYPO</name>
<dbReference type="PANTHER" id="PTHR46300">
    <property type="entry name" value="P450, PUTATIVE (EUROFUNG)-RELATED-RELATED"/>
    <property type="match status" value="1"/>
</dbReference>
<dbReference type="AlphaFoldDB" id="A0A430LAB1"/>
<dbReference type="InterPro" id="IPR002401">
    <property type="entry name" value="Cyt_P450_E_grp-I"/>
</dbReference>
<reference evidence="6 7" key="1">
    <citation type="submission" date="2017-06" db="EMBL/GenBank/DDBJ databases">
        <title>Comparative genomic analysis of Ambrosia Fusariam Clade fungi.</title>
        <authorList>
            <person name="Stajich J.E."/>
            <person name="Carrillo J."/>
            <person name="Kijimoto T."/>
            <person name="Eskalen A."/>
            <person name="O'Donnell K."/>
            <person name="Kasson M."/>
        </authorList>
    </citation>
    <scope>NUCLEOTIDE SEQUENCE [LARGE SCALE GENOMIC DNA]</scope>
    <source>
        <strain evidence="6 7">UCR1854</strain>
    </source>
</reference>
<comment type="similarity">
    <text evidence="1">Belongs to the cytochrome P450 family.</text>
</comment>
<evidence type="ECO:0000256" key="1">
    <source>
        <dbReference type="ARBA" id="ARBA00010617"/>
    </source>
</evidence>
<feature type="binding site" description="axial binding residue" evidence="5">
    <location>
        <position position="274"/>
    </location>
    <ligand>
        <name>heme</name>
        <dbReference type="ChEBI" id="CHEBI:30413"/>
    </ligand>
    <ligandPart>
        <name>Fe</name>
        <dbReference type="ChEBI" id="CHEBI:18248"/>
    </ligandPart>
</feature>
<keyword evidence="5" id="KW-0349">Heme</keyword>
<dbReference type="GO" id="GO:0005506">
    <property type="term" value="F:iron ion binding"/>
    <property type="evidence" value="ECO:0007669"/>
    <property type="project" value="InterPro"/>
</dbReference>
<gene>
    <name evidence="6" type="ORF">BHE90_012938</name>
</gene>
<dbReference type="EMBL" id="MIKF01000301">
    <property type="protein sequence ID" value="RTE72644.1"/>
    <property type="molecule type" value="Genomic_DNA"/>
</dbReference>
<dbReference type="InterPro" id="IPR036396">
    <property type="entry name" value="Cyt_P450_sf"/>
</dbReference>
<dbReference type="InterPro" id="IPR001128">
    <property type="entry name" value="Cyt_P450"/>
</dbReference>
<sequence length="357" mass="40385">METRRQIVTPVGRYVSENGSRQKLAEPQGVYNVMDKWTAAMEPGAKPPVDVFTWLQYMPSSFAFWKRRAIDAGKTMDGTWGEARRRVEERRAKGEKRRCIIDTLLDEYENKGWPSSIPQHAFTNLLGEIIEGGADTTAAQLLTLILAFALHPEVQTKAREEIDASRKGCDGGLCTSACKPKETVASWHFNDRAVTALPHKVRQDDMYQGMLIPKDSTIFIPTWAIHHSENIYEDPETPNPVRYTQHPRLANDYAGSPDWANRDHYNYGAGGRICPGIHLAERNMWRIASKLLWAFEFAEPRDPKTGEVVHLDPEAYNPGILQAPLPFKVSIKPRSEAHVATILREHEGSLEFLSQHS</sequence>
<evidence type="ECO:0000313" key="7">
    <source>
        <dbReference type="Proteomes" id="UP000287124"/>
    </source>
</evidence>
<accession>A0A430LAB1</accession>
<keyword evidence="4 5" id="KW-0408">Iron</keyword>
<evidence type="ECO:0000256" key="5">
    <source>
        <dbReference type="PIRSR" id="PIRSR602401-1"/>
    </source>
</evidence>
<proteinExistence type="inferred from homology"/>
<keyword evidence="7" id="KW-1185">Reference proteome</keyword>
<dbReference type="GO" id="GO:0004497">
    <property type="term" value="F:monooxygenase activity"/>
    <property type="evidence" value="ECO:0007669"/>
    <property type="project" value="UniProtKB-KW"/>
</dbReference>
<dbReference type="InterPro" id="IPR050364">
    <property type="entry name" value="Cytochrome_P450_fung"/>
</dbReference>
<evidence type="ECO:0000256" key="2">
    <source>
        <dbReference type="ARBA" id="ARBA00022723"/>
    </source>
</evidence>
<comment type="caution">
    <text evidence="6">The sequence shown here is derived from an EMBL/GenBank/DDBJ whole genome shotgun (WGS) entry which is preliminary data.</text>
</comment>
<keyword evidence="2 5" id="KW-0479">Metal-binding</keyword>
<dbReference type="Pfam" id="PF00067">
    <property type="entry name" value="p450"/>
    <property type="match status" value="2"/>
</dbReference>
<dbReference type="GO" id="GO:0020037">
    <property type="term" value="F:heme binding"/>
    <property type="evidence" value="ECO:0007669"/>
    <property type="project" value="InterPro"/>
</dbReference>
<protein>
    <submittedName>
        <fullName evidence="6">Uncharacterized protein</fullName>
    </submittedName>
</protein>
<organism evidence="6 7">
    <name type="scientific">Fusarium euwallaceae</name>
    <dbReference type="NCBI Taxonomy" id="1147111"/>
    <lineage>
        <taxon>Eukaryota</taxon>
        <taxon>Fungi</taxon>
        <taxon>Dikarya</taxon>
        <taxon>Ascomycota</taxon>
        <taxon>Pezizomycotina</taxon>
        <taxon>Sordariomycetes</taxon>
        <taxon>Hypocreomycetidae</taxon>
        <taxon>Hypocreales</taxon>
        <taxon>Nectriaceae</taxon>
        <taxon>Fusarium</taxon>
        <taxon>Fusarium solani species complex</taxon>
    </lineage>
</organism>